<protein>
    <submittedName>
        <fullName evidence="1">Uncharacterized protein</fullName>
    </submittedName>
</protein>
<dbReference type="EMBL" id="NQIK02000001">
    <property type="protein sequence ID" value="KAF7577176.1"/>
    <property type="molecule type" value="Genomic_DNA"/>
</dbReference>
<proteinExistence type="predicted"/>
<dbReference type="AlphaFoldDB" id="A0A317AFQ2"/>
<evidence type="ECO:0000313" key="1">
    <source>
        <dbReference type="EMBL" id="KAF7577176.1"/>
    </source>
</evidence>
<organism evidence="1 2">
    <name type="scientific">Pyrenophora tritici-repentis</name>
    <dbReference type="NCBI Taxonomy" id="45151"/>
    <lineage>
        <taxon>Eukaryota</taxon>
        <taxon>Fungi</taxon>
        <taxon>Dikarya</taxon>
        <taxon>Ascomycota</taxon>
        <taxon>Pezizomycotina</taxon>
        <taxon>Dothideomycetes</taxon>
        <taxon>Pleosporomycetidae</taxon>
        <taxon>Pleosporales</taxon>
        <taxon>Pleosporineae</taxon>
        <taxon>Pleosporaceae</taxon>
        <taxon>Pyrenophora</taxon>
    </lineage>
</organism>
<name>A0A317AFQ2_9PLEO</name>
<dbReference type="RefSeq" id="XP_065965334.1">
    <property type="nucleotide sequence ID" value="XM_066103132.1"/>
</dbReference>
<dbReference type="GeneID" id="90954050"/>
<dbReference type="Proteomes" id="UP000245464">
    <property type="component" value="Chromosome 1"/>
</dbReference>
<accession>A0A317AFQ2</accession>
<sequence>MDILEKCRNSKEEFILKIVFVILDRNEFDFRQLPVFNLDYQLVQWDCLFYCEPSKPVLDSDMVRNQRWSGHQRFMKFRGFLKYANKLRVSLIARMIADVLLLKPLCDPGPSQNHSIKNSL</sequence>
<dbReference type="KEGG" id="ptrr:90954050"/>
<evidence type="ECO:0000313" key="2">
    <source>
        <dbReference type="Proteomes" id="UP000245464"/>
    </source>
</evidence>
<comment type="caution">
    <text evidence="1">The sequence shown here is derived from an EMBL/GenBank/DDBJ whole genome shotgun (WGS) entry which is preliminary data.</text>
</comment>
<gene>
    <name evidence="1" type="ORF">PtrM4_014160</name>
</gene>
<reference evidence="1 2" key="1">
    <citation type="journal article" date="2018" name="BMC Genomics">
        <title>Comparative genomics of the wheat fungal pathogen Pyrenophora tritici-repentis reveals chromosomal variations and genome plasticity.</title>
        <authorList>
            <person name="Moolhuijzen P."/>
            <person name="See P.T."/>
            <person name="Hane J.K."/>
            <person name="Shi G."/>
            <person name="Liu Z."/>
            <person name="Oliver R.P."/>
            <person name="Moffat C.S."/>
        </authorList>
    </citation>
    <scope>NUCLEOTIDE SEQUENCE [LARGE SCALE GENOMIC DNA]</scope>
    <source>
        <strain evidence="1">M4</strain>
    </source>
</reference>